<sequence length="68" mass="7786">MKHLKEVSSSKGSAQEYQVTQPKISKQYDSPITRSLSKKCGLSDLHVFINENNMKSKKCKQETRQVND</sequence>
<evidence type="ECO:0000313" key="3">
    <source>
        <dbReference type="Proteomes" id="UP000792457"/>
    </source>
</evidence>
<dbReference type="Proteomes" id="UP000792457">
    <property type="component" value="Unassembled WGS sequence"/>
</dbReference>
<proteinExistence type="predicted"/>
<dbReference type="EMBL" id="KZ309556">
    <property type="protein sequence ID" value="KAG8239216.1"/>
    <property type="molecule type" value="Genomic_DNA"/>
</dbReference>
<keyword evidence="3" id="KW-1185">Reference proteome</keyword>
<reference evidence="2" key="1">
    <citation type="submission" date="2013-04" db="EMBL/GenBank/DDBJ databases">
        <authorList>
            <person name="Qu J."/>
            <person name="Murali S.C."/>
            <person name="Bandaranaike D."/>
            <person name="Bellair M."/>
            <person name="Blankenburg K."/>
            <person name="Chao H."/>
            <person name="Dinh H."/>
            <person name="Doddapaneni H."/>
            <person name="Downs B."/>
            <person name="Dugan-Rocha S."/>
            <person name="Elkadiri S."/>
            <person name="Gnanaolivu R.D."/>
            <person name="Hernandez B."/>
            <person name="Javaid M."/>
            <person name="Jayaseelan J.C."/>
            <person name="Lee S."/>
            <person name="Li M."/>
            <person name="Ming W."/>
            <person name="Munidasa M."/>
            <person name="Muniz J."/>
            <person name="Nguyen L."/>
            <person name="Ongeri F."/>
            <person name="Osuji N."/>
            <person name="Pu L.-L."/>
            <person name="Puazo M."/>
            <person name="Qu C."/>
            <person name="Quiroz J."/>
            <person name="Raj R."/>
            <person name="Weissenberger G."/>
            <person name="Xin Y."/>
            <person name="Zou X."/>
            <person name="Han Y."/>
            <person name="Richards S."/>
            <person name="Worley K."/>
            <person name="Muzny D."/>
            <person name="Gibbs R."/>
        </authorList>
    </citation>
    <scope>NUCLEOTIDE SEQUENCE</scope>
    <source>
        <strain evidence="2">Sampled in the wild</strain>
    </source>
</reference>
<name>A0A8K0KSV7_LADFU</name>
<feature type="compositionally biased region" description="Polar residues" evidence="1">
    <location>
        <begin position="9"/>
        <end position="27"/>
    </location>
</feature>
<protein>
    <submittedName>
        <fullName evidence="2">Uncharacterized protein</fullName>
    </submittedName>
</protein>
<comment type="caution">
    <text evidence="2">The sequence shown here is derived from an EMBL/GenBank/DDBJ whole genome shotgun (WGS) entry which is preliminary data.</text>
</comment>
<reference evidence="2" key="2">
    <citation type="submission" date="2017-10" db="EMBL/GenBank/DDBJ databases">
        <title>Ladona fulva Genome sequencing and assembly.</title>
        <authorList>
            <person name="Murali S."/>
            <person name="Richards S."/>
            <person name="Bandaranaike D."/>
            <person name="Bellair M."/>
            <person name="Blankenburg K."/>
            <person name="Chao H."/>
            <person name="Dinh H."/>
            <person name="Doddapaneni H."/>
            <person name="Dugan-Rocha S."/>
            <person name="Elkadiri S."/>
            <person name="Gnanaolivu R."/>
            <person name="Hernandez B."/>
            <person name="Skinner E."/>
            <person name="Javaid M."/>
            <person name="Lee S."/>
            <person name="Li M."/>
            <person name="Ming W."/>
            <person name="Munidasa M."/>
            <person name="Muniz J."/>
            <person name="Nguyen L."/>
            <person name="Hughes D."/>
            <person name="Osuji N."/>
            <person name="Pu L.-L."/>
            <person name="Puazo M."/>
            <person name="Qu C."/>
            <person name="Quiroz J."/>
            <person name="Raj R."/>
            <person name="Weissenberger G."/>
            <person name="Xin Y."/>
            <person name="Zou X."/>
            <person name="Han Y."/>
            <person name="Worley K."/>
            <person name="Muzny D."/>
            <person name="Gibbs R."/>
        </authorList>
    </citation>
    <scope>NUCLEOTIDE SEQUENCE</scope>
    <source>
        <strain evidence="2">Sampled in the wild</strain>
    </source>
</reference>
<dbReference type="AlphaFoldDB" id="A0A8K0KSV7"/>
<feature type="region of interest" description="Disordered" evidence="1">
    <location>
        <begin position="1"/>
        <end position="27"/>
    </location>
</feature>
<evidence type="ECO:0000313" key="2">
    <source>
        <dbReference type="EMBL" id="KAG8239216.1"/>
    </source>
</evidence>
<evidence type="ECO:0000256" key="1">
    <source>
        <dbReference type="SAM" id="MobiDB-lite"/>
    </source>
</evidence>
<accession>A0A8K0KSV7</accession>
<organism evidence="2 3">
    <name type="scientific">Ladona fulva</name>
    <name type="common">Scarce chaser dragonfly</name>
    <name type="synonym">Libellula fulva</name>
    <dbReference type="NCBI Taxonomy" id="123851"/>
    <lineage>
        <taxon>Eukaryota</taxon>
        <taxon>Metazoa</taxon>
        <taxon>Ecdysozoa</taxon>
        <taxon>Arthropoda</taxon>
        <taxon>Hexapoda</taxon>
        <taxon>Insecta</taxon>
        <taxon>Pterygota</taxon>
        <taxon>Palaeoptera</taxon>
        <taxon>Odonata</taxon>
        <taxon>Epiprocta</taxon>
        <taxon>Anisoptera</taxon>
        <taxon>Libelluloidea</taxon>
        <taxon>Libellulidae</taxon>
        <taxon>Ladona</taxon>
    </lineage>
</organism>
<gene>
    <name evidence="2" type="ORF">J437_LFUL018884</name>
</gene>